<evidence type="ECO:0000256" key="9">
    <source>
        <dbReference type="SAM" id="Phobius"/>
    </source>
</evidence>
<keyword evidence="8" id="KW-0997">Cell inner membrane</keyword>
<feature type="transmembrane region" description="Helical" evidence="9">
    <location>
        <begin position="6"/>
        <end position="25"/>
    </location>
</feature>
<evidence type="ECO:0000256" key="7">
    <source>
        <dbReference type="ARBA" id="ARBA00023136"/>
    </source>
</evidence>
<proteinExistence type="inferred from homology"/>
<dbReference type="Pfam" id="PF04093">
    <property type="entry name" value="MreD"/>
    <property type="match status" value="1"/>
</dbReference>
<evidence type="ECO:0000256" key="8">
    <source>
        <dbReference type="PIRNR" id="PIRNR018472"/>
    </source>
</evidence>
<dbReference type="InterPro" id="IPR026034">
    <property type="entry name" value="MreD_proteobac"/>
</dbReference>
<dbReference type="NCBIfam" id="TIGR03426">
    <property type="entry name" value="shape_MreD"/>
    <property type="match status" value="1"/>
</dbReference>
<keyword evidence="5 8" id="KW-0133">Cell shape</keyword>
<evidence type="ECO:0000256" key="6">
    <source>
        <dbReference type="ARBA" id="ARBA00022989"/>
    </source>
</evidence>
<evidence type="ECO:0000256" key="2">
    <source>
        <dbReference type="ARBA" id="ARBA00007776"/>
    </source>
</evidence>
<evidence type="ECO:0000313" key="11">
    <source>
        <dbReference type="Proteomes" id="UP000273143"/>
    </source>
</evidence>
<dbReference type="InterPro" id="IPR007227">
    <property type="entry name" value="Cell_shape_determining_MreD"/>
</dbReference>
<dbReference type="EMBL" id="CP029822">
    <property type="protein sequence ID" value="AZS51958.1"/>
    <property type="molecule type" value="Genomic_DNA"/>
</dbReference>
<protein>
    <recommendedName>
        <fullName evidence="8">Rod shape-determining protein MreD</fullName>
    </recommendedName>
</protein>
<feature type="transmembrane region" description="Helical" evidence="9">
    <location>
        <begin position="72"/>
        <end position="91"/>
    </location>
</feature>
<dbReference type="PANTHER" id="PTHR37484">
    <property type="entry name" value="ROD SHAPE-DETERMINING PROTEIN MRED"/>
    <property type="match status" value="1"/>
</dbReference>
<dbReference type="Proteomes" id="UP000273143">
    <property type="component" value="Chromosome"/>
</dbReference>
<dbReference type="RefSeq" id="WP_127164625.1">
    <property type="nucleotide sequence ID" value="NZ_CP029822.1"/>
</dbReference>
<comment type="subcellular location">
    <subcellularLocation>
        <location evidence="8">Cell inner membrane</location>
    </subcellularLocation>
    <subcellularLocation>
        <location evidence="1">Cell membrane</location>
        <topology evidence="1">Multi-pass membrane protein</topology>
    </subcellularLocation>
</comment>
<comment type="function">
    <text evidence="8">Involved in formation of the rod shape of the cell. May also contribute to regulation of formation of penicillin-binding proteins.</text>
</comment>
<accession>A0A451EQ53</accession>
<dbReference type="GO" id="GO:0008360">
    <property type="term" value="P:regulation of cell shape"/>
    <property type="evidence" value="ECO:0007669"/>
    <property type="project" value="UniProtKB-UniRule"/>
</dbReference>
<feature type="transmembrane region" description="Helical" evidence="9">
    <location>
        <begin position="134"/>
        <end position="151"/>
    </location>
</feature>
<evidence type="ECO:0000256" key="5">
    <source>
        <dbReference type="ARBA" id="ARBA00022960"/>
    </source>
</evidence>
<comment type="similarity">
    <text evidence="2 8">Belongs to the MreD family.</text>
</comment>
<name>A0A451EQ53_9GAMM</name>
<keyword evidence="11" id="KW-1185">Reference proteome</keyword>
<dbReference type="AlphaFoldDB" id="A0A451EQ53"/>
<reference evidence="11" key="1">
    <citation type="submission" date="2018-06" db="EMBL/GenBank/DDBJ databases">
        <title>Complete genome of Pseudomonas insecticola strain QZS01.</title>
        <authorList>
            <person name="Wang J."/>
            <person name="Su Q."/>
        </authorList>
    </citation>
    <scope>NUCLEOTIDE SEQUENCE [LARGE SCALE GENOMIC DNA]</scope>
    <source>
        <strain evidence="11">QZS01</strain>
    </source>
</reference>
<organism evidence="10 11">
    <name type="scientific">Entomomonas moraniae</name>
    <dbReference type="NCBI Taxonomy" id="2213226"/>
    <lineage>
        <taxon>Bacteria</taxon>
        <taxon>Pseudomonadati</taxon>
        <taxon>Pseudomonadota</taxon>
        <taxon>Gammaproteobacteria</taxon>
        <taxon>Pseudomonadales</taxon>
        <taxon>Pseudomonadaceae</taxon>
        <taxon>Entomomonas</taxon>
    </lineage>
</organism>
<evidence type="ECO:0000256" key="3">
    <source>
        <dbReference type="ARBA" id="ARBA00022475"/>
    </source>
</evidence>
<keyword evidence="6 9" id="KW-1133">Transmembrane helix</keyword>
<evidence type="ECO:0000256" key="4">
    <source>
        <dbReference type="ARBA" id="ARBA00022692"/>
    </source>
</evidence>
<keyword evidence="4 9" id="KW-0812">Transmembrane</keyword>
<evidence type="ECO:0000256" key="1">
    <source>
        <dbReference type="ARBA" id="ARBA00004651"/>
    </source>
</evidence>
<keyword evidence="7 8" id="KW-0472">Membrane</keyword>
<dbReference type="PIRSF" id="PIRSF018472">
    <property type="entry name" value="MreD_proteobac"/>
    <property type="match status" value="1"/>
</dbReference>
<feature type="transmembrane region" description="Helical" evidence="9">
    <location>
        <begin position="37"/>
        <end position="66"/>
    </location>
</feature>
<sequence>MASYQLTGGWAIWLSLFIALLLSIAPLPQGLMAFRPLWISAVFIYWSLFLPHRSSLFAAFIFGLIIDVMVNSLLGQNALVLVLTVYITLLFQHKIRPQPIIRQTFMVTIILTLGQIIQIWIYTLTGIYPNKFSIFDYIFPIITTAILWPWLSAALRSLQIRVGIN</sequence>
<gene>
    <name evidence="10" type="primary">mreD</name>
    <name evidence="10" type="ORF">DM558_14800</name>
</gene>
<dbReference type="KEGG" id="emo:DM558_14800"/>
<feature type="transmembrane region" description="Helical" evidence="9">
    <location>
        <begin position="103"/>
        <end position="122"/>
    </location>
</feature>
<dbReference type="PANTHER" id="PTHR37484:SF1">
    <property type="entry name" value="ROD SHAPE-DETERMINING PROTEIN MRED"/>
    <property type="match status" value="1"/>
</dbReference>
<keyword evidence="3 8" id="KW-1003">Cell membrane</keyword>
<evidence type="ECO:0000313" key="10">
    <source>
        <dbReference type="EMBL" id="AZS51958.1"/>
    </source>
</evidence>
<dbReference type="GO" id="GO:0005886">
    <property type="term" value="C:plasma membrane"/>
    <property type="evidence" value="ECO:0007669"/>
    <property type="project" value="UniProtKB-SubCell"/>
</dbReference>